<protein>
    <submittedName>
        <fullName evidence="4">Ubiquitin-like modifier-activating enzyme ATG7</fullName>
    </submittedName>
</protein>
<dbReference type="Proteomes" id="UP000695022">
    <property type="component" value="Unplaced"/>
</dbReference>
<dbReference type="InterPro" id="IPR042523">
    <property type="entry name" value="Atg7_N_2"/>
</dbReference>
<dbReference type="RefSeq" id="XP_014676491.1">
    <property type="nucleotide sequence ID" value="XM_014821005.1"/>
</dbReference>
<gene>
    <name evidence="4" type="primary">LOC106816404</name>
</gene>
<dbReference type="InterPro" id="IPR032197">
    <property type="entry name" value="Atg7_N"/>
</dbReference>
<dbReference type="Gene3D" id="3.40.140.70">
    <property type="entry name" value="Ubiquitin-like modifier-activating enzyme ATG7 N-terminal domain"/>
    <property type="match status" value="1"/>
</dbReference>
<evidence type="ECO:0000313" key="3">
    <source>
        <dbReference type="Proteomes" id="UP000695022"/>
    </source>
</evidence>
<dbReference type="Gene3D" id="3.40.140.100">
    <property type="entry name" value="Ubiquitin-like modifier-activating enzyme ATG7 C-terminal domain"/>
    <property type="match status" value="1"/>
</dbReference>
<feature type="domain" description="Ubiquitin-like modifier-activating enzyme Atg7 N-terminal" evidence="2">
    <location>
        <begin position="10"/>
        <end position="321"/>
    </location>
</feature>
<dbReference type="InterPro" id="IPR042522">
    <property type="entry name" value="Atg7_N_1"/>
</dbReference>
<evidence type="ECO:0000313" key="4">
    <source>
        <dbReference type="RefSeq" id="XP_014676491.1"/>
    </source>
</evidence>
<evidence type="ECO:0000259" key="1">
    <source>
        <dbReference type="Pfam" id="PF00899"/>
    </source>
</evidence>
<accession>A0ABM1EWC0</accession>
<reference evidence="4" key="1">
    <citation type="submission" date="2025-08" db="UniProtKB">
        <authorList>
            <consortium name="RefSeq"/>
        </authorList>
    </citation>
    <scope>IDENTIFICATION</scope>
</reference>
<organism evidence="3 4">
    <name type="scientific">Priapulus caudatus</name>
    <name type="common">Priapulid worm</name>
    <dbReference type="NCBI Taxonomy" id="37621"/>
    <lineage>
        <taxon>Eukaryota</taxon>
        <taxon>Metazoa</taxon>
        <taxon>Ecdysozoa</taxon>
        <taxon>Scalidophora</taxon>
        <taxon>Priapulida</taxon>
        <taxon>Priapulimorpha</taxon>
        <taxon>Priapulimorphida</taxon>
        <taxon>Priapulidae</taxon>
        <taxon>Priapulus</taxon>
    </lineage>
</organism>
<dbReference type="InterPro" id="IPR045886">
    <property type="entry name" value="ThiF/MoeB/HesA"/>
</dbReference>
<dbReference type="Pfam" id="PF16420">
    <property type="entry name" value="ATG7_N"/>
    <property type="match status" value="1"/>
</dbReference>
<sequence>MAVSEEGALLQFVPFSSALDGSFWHALTKNKLEVYRLDEAPRSVHGFYSNGYAEGLPSSMNLDMTAFDDDAVIPALCFPSRGTLIPFNTLDAFKTSDKKQLLQQEAKKMWNDIQSGAALRQPDLLSRFLLLCFADLKKYHYYYWFAFPALSLPEKCNVLETKTLKQYYGSEKILQLQQAHDTFCKDKVPPAFVILEKSSTISFHALSEFEKLQNDQEASVMLGFSDPSTMEAYAGWPLRNLLALVTVIWAGLSELTVLCYRNRVKDGRRECSHSLVLRVRLSQSDPPTVFHVTTACPRAVGWEKNEAQRLVPRMVDLSSSMDPSRLAESAIDLNLKLMRWRLLPSLDLEQISNTRCLLLGAGTLGCNVARSLLNSEGISMTIPMPGHPVSGDAEGQVREDVRRLEELVERHDVVFLLLDTREGRWLPTLLAASMHKIVINAALGFDTFMVMRHGLKSDPSSPVAMETEPMMRMGEGIHGSRLGCYFCNDVVAPGDSTRDRTLDQQCTVSRPGMSMLVSALAVELLISLLQHPDSLYFDSSLSQAWVKIKLSLTHDARFDDELEGCQGS</sequence>
<keyword evidence="3" id="KW-1185">Reference proteome</keyword>
<dbReference type="Gene3D" id="3.40.50.720">
    <property type="entry name" value="NAD(P)-binding Rossmann-like Domain"/>
    <property type="match status" value="2"/>
</dbReference>
<dbReference type="Pfam" id="PF00899">
    <property type="entry name" value="ThiF"/>
    <property type="match status" value="1"/>
</dbReference>
<evidence type="ECO:0000259" key="2">
    <source>
        <dbReference type="Pfam" id="PF16420"/>
    </source>
</evidence>
<dbReference type="InterPro" id="IPR035985">
    <property type="entry name" value="Ubiquitin-activating_enz"/>
</dbReference>
<proteinExistence type="predicted"/>
<name>A0ABM1EWC0_PRICU</name>
<feature type="domain" description="THIF-type NAD/FAD binding fold" evidence="1">
    <location>
        <begin position="402"/>
        <end position="534"/>
    </location>
</feature>
<dbReference type="PANTHER" id="PTHR10953:SF3">
    <property type="entry name" value="UBIQUITIN-LIKE MODIFIER-ACTIVATING ENZYME ATG7"/>
    <property type="match status" value="1"/>
</dbReference>
<dbReference type="SUPFAM" id="SSF69572">
    <property type="entry name" value="Activating enzymes of the ubiquitin-like proteins"/>
    <property type="match status" value="1"/>
</dbReference>
<dbReference type="GeneID" id="106816404"/>
<dbReference type="InterPro" id="IPR000594">
    <property type="entry name" value="ThiF_NAD_FAD-bd"/>
</dbReference>
<dbReference type="PANTHER" id="PTHR10953">
    <property type="entry name" value="UBIQUITIN-ACTIVATING ENZYME E1"/>
    <property type="match status" value="1"/>
</dbReference>